<evidence type="ECO:0000313" key="4">
    <source>
        <dbReference type="EMBL" id="KAF9678152.1"/>
    </source>
</evidence>
<dbReference type="GO" id="GO:0004672">
    <property type="term" value="F:protein kinase activity"/>
    <property type="evidence" value="ECO:0007669"/>
    <property type="project" value="InterPro"/>
</dbReference>
<feature type="domain" description="Protein kinase" evidence="3">
    <location>
        <begin position="1"/>
        <end position="68"/>
    </location>
</feature>
<dbReference type="GO" id="GO:0005524">
    <property type="term" value="F:ATP binding"/>
    <property type="evidence" value="ECO:0007669"/>
    <property type="project" value="UniProtKB-KW"/>
</dbReference>
<gene>
    <name evidence="4" type="ORF">SADUNF_Sadunf07G0005200</name>
</gene>
<keyword evidence="1" id="KW-0547">Nucleotide-binding</keyword>
<comment type="caution">
    <text evidence="4">The sequence shown here is derived from an EMBL/GenBank/DDBJ whole genome shotgun (WGS) entry which is preliminary data.</text>
</comment>
<organism evidence="4 5">
    <name type="scientific">Salix dunnii</name>
    <dbReference type="NCBI Taxonomy" id="1413687"/>
    <lineage>
        <taxon>Eukaryota</taxon>
        <taxon>Viridiplantae</taxon>
        <taxon>Streptophyta</taxon>
        <taxon>Embryophyta</taxon>
        <taxon>Tracheophyta</taxon>
        <taxon>Spermatophyta</taxon>
        <taxon>Magnoliopsida</taxon>
        <taxon>eudicotyledons</taxon>
        <taxon>Gunneridae</taxon>
        <taxon>Pentapetalae</taxon>
        <taxon>rosids</taxon>
        <taxon>fabids</taxon>
        <taxon>Malpighiales</taxon>
        <taxon>Salicaceae</taxon>
        <taxon>Saliceae</taxon>
        <taxon>Salix</taxon>
    </lineage>
</organism>
<dbReference type="Gene3D" id="1.10.510.10">
    <property type="entry name" value="Transferase(Phosphotransferase) domain 1"/>
    <property type="match status" value="1"/>
</dbReference>
<sequence length="68" mass="8216">MYKQERHSFYDIEKFLFCKEKPTLNWPLRYQILREVASALLNLNEEWQQVVMQRDVKASNVLLDGDLN</sequence>
<evidence type="ECO:0000256" key="1">
    <source>
        <dbReference type="ARBA" id="ARBA00022741"/>
    </source>
</evidence>
<keyword evidence="2" id="KW-0067">ATP-binding</keyword>
<name>A0A835JV73_9ROSI</name>
<protein>
    <recommendedName>
        <fullName evidence="3">Protein kinase domain-containing protein</fullName>
    </recommendedName>
</protein>
<dbReference type="InterPro" id="IPR050528">
    <property type="entry name" value="L-type_Lectin-RKs"/>
</dbReference>
<dbReference type="SUPFAM" id="SSF56112">
    <property type="entry name" value="Protein kinase-like (PK-like)"/>
    <property type="match status" value="1"/>
</dbReference>
<dbReference type="InterPro" id="IPR000719">
    <property type="entry name" value="Prot_kinase_dom"/>
</dbReference>
<evidence type="ECO:0000256" key="2">
    <source>
        <dbReference type="ARBA" id="ARBA00022840"/>
    </source>
</evidence>
<dbReference type="OrthoDB" id="851742at2759"/>
<dbReference type="PROSITE" id="PS50011">
    <property type="entry name" value="PROTEIN_KINASE_DOM"/>
    <property type="match status" value="1"/>
</dbReference>
<accession>A0A835JV73</accession>
<reference evidence="4 5" key="1">
    <citation type="submission" date="2020-10" db="EMBL/GenBank/DDBJ databases">
        <title>Plant Genome Project.</title>
        <authorList>
            <person name="Zhang R.-G."/>
        </authorList>
    </citation>
    <scope>NUCLEOTIDE SEQUENCE [LARGE SCALE GENOMIC DNA]</scope>
    <source>
        <strain evidence="4">FAFU-HL-1</strain>
        <tissue evidence="4">Leaf</tissue>
    </source>
</reference>
<dbReference type="EMBL" id="JADGMS010000007">
    <property type="protein sequence ID" value="KAF9678152.1"/>
    <property type="molecule type" value="Genomic_DNA"/>
</dbReference>
<dbReference type="AlphaFoldDB" id="A0A835JV73"/>
<dbReference type="InterPro" id="IPR011009">
    <property type="entry name" value="Kinase-like_dom_sf"/>
</dbReference>
<evidence type="ECO:0000259" key="3">
    <source>
        <dbReference type="PROSITE" id="PS50011"/>
    </source>
</evidence>
<dbReference type="Proteomes" id="UP000657918">
    <property type="component" value="Unassembled WGS sequence"/>
</dbReference>
<proteinExistence type="predicted"/>
<dbReference type="PANTHER" id="PTHR27007">
    <property type="match status" value="1"/>
</dbReference>
<keyword evidence="5" id="KW-1185">Reference proteome</keyword>
<evidence type="ECO:0000313" key="5">
    <source>
        <dbReference type="Proteomes" id="UP000657918"/>
    </source>
</evidence>